<dbReference type="AlphaFoldDB" id="A0A6G0WNM8"/>
<dbReference type="EMBL" id="VJMJ01000170">
    <property type="protein sequence ID" value="KAF0728973.1"/>
    <property type="molecule type" value="Genomic_DNA"/>
</dbReference>
<dbReference type="InterPro" id="IPR011010">
    <property type="entry name" value="DNA_brk_join_enz"/>
</dbReference>
<accession>A0A6G0WNM8</accession>
<gene>
    <name evidence="2" type="ORF">Ae201684_013274</name>
</gene>
<evidence type="ECO:0000313" key="3">
    <source>
        <dbReference type="Proteomes" id="UP000481153"/>
    </source>
</evidence>
<dbReference type="GO" id="GO:0006310">
    <property type="term" value="P:DNA recombination"/>
    <property type="evidence" value="ECO:0007669"/>
    <property type="project" value="UniProtKB-KW"/>
</dbReference>
<dbReference type="SUPFAM" id="SSF56349">
    <property type="entry name" value="DNA breaking-rejoining enzymes"/>
    <property type="match status" value="1"/>
</dbReference>
<dbReference type="Gene3D" id="1.10.443.10">
    <property type="entry name" value="Intergrase catalytic core"/>
    <property type="match status" value="1"/>
</dbReference>
<reference evidence="2 3" key="1">
    <citation type="submission" date="2019-07" db="EMBL/GenBank/DDBJ databases">
        <title>Genomics analysis of Aphanomyces spp. identifies a new class of oomycete effector associated with host adaptation.</title>
        <authorList>
            <person name="Gaulin E."/>
        </authorList>
    </citation>
    <scope>NUCLEOTIDE SEQUENCE [LARGE SCALE GENOMIC DNA]</scope>
    <source>
        <strain evidence="2 3">ATCC 201684</strain>
    </source>
</reference>
<dbReference type="InterPro" id="IPR013762">
    <property type="entry name" value="Integrase-like_cat_sf"/>
</dbReference>
<keyword evidence="3" id="KW-1185">Reference proteome</keyword>
<proteinExistence type="predicted"/>
<evidence type="ECO:0000313" key="2">
    <source>
        <dbReference type="EMBL" id="KAF0728973.1"/>
    </source>
</evidence>
<keyword evidence="1" id="KW-0233">DNA recombination</keyword>
<sequence>MCRSRSTQRVRFDHLTYEEDAIGVTFFKSKTDQSGMKRRDPKHVYANPNQPETCVFLALGIYLASNPTITPDFVFPGVNQRDRFGKALQRLVEKINERGGESYDTKSVGTHSIRKGAATFACSGSTSGPSIISICIRCGWSIGHVLERSPNEL</sequence>
<dbReference type="GO" id="GO:0003677">
    <property type="term" value="F:DNA binding"/>
    <property type="evidence" value="ECO:0007669"/>
    <property type="project" value="InterPro"/>
</dbReference>
<evidence type="ECO:0000256" key="1">
    <source>
        <dbReference type="ARBA" id="ARBA00023172"/>
    </source>
</evidence>
<protein>
    <recommendedName>
        <fullName evidence="4">Tyr recombinase domain-containing protein</fullName>
    </recommendedName>
</protein>
<evidence type="ECO:0008006" key="4">
    <source>
        <dbReference type="Google" id="ProtNLM"/>
    </source>
</evidence>
<organism evidence="2 3">
    <name type="scientific">Aphanomyces euteiches</name>
    <dbReference type="NCBI Taxonomy" id="100861"/>
    <lineage>
        <taxon>Eukaryota</taxon>
        <taxon>Sar</taxon>
        <taxon>Stramenopiles</taxon>
        <taxon>Oomycota</taxon>
        <taxon>Saprolegniomycetes</taxon>
        <taxon>Saprolegniales</taxon>
        <taxon>Verrucalvaceae</taxon>
        <taxon>Aphanomyces</taxon>
    </lineage>
</organism>
<dbReference type="GO" id="GO:0015074">
    <property type="term" value="P:DNA integration"/>
    <property type="evidence" value="ECO:0007669"/>
    <property type="project" value="InterPro"/>
</dbReference>
<name>A0A6G0WNM8_9STRA</name>
<dbReference type="VEuPathDB" id="FungiDB:AeMF1_021545"/>
<dbReference type="Proteomes" id="UP000481153">
    <property type="component" value="Unassembled WGS sequence"/>
</dbReference>
<comment type="caution">
    <text evidence="2">The sequence shown here is derived from an EMBL/GenBank/DDBJ whole genome shotgun (WGS) entry which is preliminary data.</text>
</comment>